<feature type="compositionally biased region" description="Polar residues" evidence="1">
    <location>
        <begin position="68"/>
        <end position="83"/>
    </location>
</feature>
<evidence type="ECO:0008006" key="5">
    <source>
        <dbReference type="Google" id="ProtNLM"/>
    </source>
</evidence>
<name>A0A5J5DEQ7_9PERO</name>
<feature type="compositionally biased region" description="Basic and acidic residues" evidence="1">
    <location>
        <begin position="84"/>
        <end position="104"/>
    </location>
</feature>
<dbReference type="EMBL" id="VOFY01000006">
    <property type="protein sequence ID" value="KAA8591802.1"/>
    <property type="molecule type" value="Genomic_DNA"/>
</dbReference>
<evidence type="ECO:0000313" key="3">
    <source>
        <dbReference type="EMBL" id="KAA8591802.1"/>
    </source>
</evidence>
<keyword evidence="2" id="KW-0472">Membrane</keyword>
<feature type="region of interest" description="Disordered" evidence="1">
    <location>
        <begin position="68"/>
        <end position="116"/>
    </location>
</feature>
<accession>A0A5J5DEQ7</accession>
<proteinExistence type="predicted"/>
<gene>
    <name evidence="3" type="ORF">FQN60_017176</name>
</gene>
<organism evidence="3 4">
    <name type="scientific">Etheostoma spectabile</name>
    <name type="common">orangethroat darter</name>
    <dbReference type="NCBI Taxonomy" id="54343"/>
    <lineage>
        <taxon>Eukaryota</taxon>
        <taxon>Metazoa</taxon>
        <taxon>Chordata</taxon>
        <taxon>Craniata</taxon>
        <taxon>Vertebrata</taxon>
        <taxon>Euteleostomi</taxon>
        <taxon>Actinopterygii</taxon>
        <taxon>Neopterygii</taxon>
        <taxon>Teleostei</taxon>
        <taxon>Neoteleostei</taxon>
        <taxon>Acanthomorphata</taxon>
        <taxon>Eupercaria</taxon>
        <taxon>Perciformes</taxon>
        <taxon>Percoidei</taxon>
        <taxon>Percidae</taxon>
        <taxon>Etheostomatinae</taxon>
        <taxon>Etheostoma</taxon>
    </lineage>
</organism>
<dbReference type="Proteomes" id="UP000327493">
    <property type="component" value="Chromosome 6"/>
</dbReference>
<comment type="caution">
    <text evidence="3">The sequence shown here is derived from an EMBL/GenBank/DDBJ whole genome shotgun (WGS) entry which is preliminary data.</text>
</comment>
<dbReference type="AlphaFoldDB" id="A0A5J5DEQ7"/>
<evidence type="ECO:0000256" key="2">
    <source>
        <dbReference type="SAM" id="Phobius"/>
    </source>
</evidence>
<protein>
    <recommendedName>
        <fullName evidence="5">Ig-like domain-containing protein</fullName>
    </recommendedName>
</protein>
<keyword evidence="2" id="KW-1133">Transmembrane helix</keyword>
<keyword evidence="2" id="KW-0812">Transmembrane</keyword>
<reference evidence="3 4" key="1">
    <citation type="submission" date="2019-08" db="EMBL/GenBank/DDBJ databases">
        <title>A chromosome-level genome assembly, high-density linkage maps, and genome scans reveal the genomic architecture of hybrid incompatibilities underlying speciation via character displacement in darters (Percidae: Etheostominae).</title>
        <authorList>
            <person name="Moran R.L."/>
            <person name="Catchen J.M."/>
            <person name="Fuller R.C."/>
        </authorList>
    </citation>
    <scope>NUCLEOTIDE SEQUENCE [LARGE SCALE GENOMIC DNA]</scope>
    <source>
        <strain evidence="3">EspeVRDwgs_2016</strain>
        <tissue evidence="3">Muscle</tissue>
    </source>
</reference>
<evidence type="ECO:0000313" key="4">
    <source>
        <dbReference type="Proteomes" id="UP000327493"/>
    </source>
</evidence>
<evidence type="ECO:0000256" key="1">
    <source>
        <dbReference type="SAM" id="MobiDB-lite"/>
    </source>
</evidence>
<keyword evidence="4" id="KW-1185">Reference proteome</keyword>
<sequence length="571" mass="62263">MATGSGLLTVHVYTPASAREARLMTREPPEMVILESAMMAVPPLPHWTVVPVPAVHVQLRETFFPSTATEGTNRLTPTTASTERQVRAEEGQDSDRGTDGEERGRRRTSLSLTKHTQLYRSGVSGKACCSSGGHHHRVVPCILELGASDLELGGCDGDPALELGPRVNRCDSSSPKTNSDSSLVLPSHGKNLGHCQHREHYIQAEFSMPFHWHMKLPRKNALANELHGTPAAQVQRKWRTVAEVMDKFLSLCSLSVSVGVMDLQYFLSWKVALLLLHLMPCGLQCMSVHILNPEPVHVMPDSSLVLKARIEQGPLEEVSSVTWEWEPETGISHERVTLAMCPGRSLKCAGMRPNVHVNVEQQETTLQINGYSDVGGAVYTVTVTDHKGAKTTAQCIVRTYEAVHHVSVSINVSHSSLICGEAWGTDPHFNWLHERVAITDTVGRVSKDGTTLFVTKTPICGHFTCMVSNKLGHSSATYTAAPCETEGRGTTAAVVCSLLLLLFGGMLAYLLWRLASGIIPCATKSFVIYGAEKIEDTAPHPFPTRPGFLLVKCSHSWGEVKLQAVADNPGQ</sequence>
<feature type="transmembrane region" description="Helical" evidence="2">
    <location>
        <begin position="492"/>
        <end position="512"/>
    </location>
</feature>